<dbReference type="InterPro" id="IPR037913">
    <property type="entry name" value="ACD_IbpA/B"/>
</dbReference>
<comment type="caution">
    <text evidence="6">The sequence shown here is derived from an EMBL/GenBank/DDBJ whole genome shotgun (WGS) entry which is preliminary data.</text>
</comment>
<dbReference type="InterPro" id="IPR002068">
    <property type="entry name" value="A-crystallin/Hsp20_dom"/>
</dbReference>
<dbReference type="EMBL" id="SDCO01000010">
    <property type="protein sequence ID" value="TCX60095.1"/>
    <property type="molecule type" value="Genomic_DNA"/>
</dbReference>
<dbReference type="PANTHER" id="PTHR47062">
    <property type="match status" value="1"/>
</dbReference>
<sequence>MALKTLSALPVFADSLFADRFNRIDCLFSQLTGDTPVGTLPAYDLQKVDDSNFLLSVSVPGWKDDELEIETVGGNLHITGKRAQTENHSGNSQGWIYKGIRRADFQLSFSLPEHAQINQAQLESGILKIAIHQEIPESEKPRKIAIENQGRVIEHKV</sequence>
<gene>
    <name evidence="6" type="ORF">ETE84_17710</name>
</gene>
<keyword evidence="2" id="KW-0143">Chaperone</keyword>
<dbReference type="PANTHER" id="PTHR47062:SF1">
    <property type="entry name" value="SMALL HEAT SHOCK PROTEIN IBPA"/>
    <property type="match status" value="1"/>
</dbReference>
<feature type="domain" description="SHSP" evidence="5">
    <location>
        <begin position="34"/>
        <end position="149"/>
    </location>
</feature>
<dbReference type="Gene3D" id="2.60.40.790">
    <property type="match status" value="1"/>
</dbReference>
<evidence type="ECO:0000256" key="4">
    <source>
        <dbReference type="RuleBase" id="RU003616"/>
    </source>
</evidence>
<dbReference type="InterPro" id="IPR008978">
    <property type="entry name" value="HSP20-like_chaperone"/>
</dbReference>
<dbReference type="Pfam" id="PF00011">
    <property type="entry name" value="HSP20"/>
    <property type="match status" value="1"/>
</dbReference>
<evidence type="ECO:0000256" key="3">
    <source>
        <dbReference type="PROSITE-ProRule" id="PRU00285"/>
    </source>
</evidence>
<evidence type="ECO:0000256" key="1">
    <source>
        <dbReference type="ARBA" id="ARBA00023016"/>
    </source>
</evidence>
<evidence type="ECO:0000313" key="6">
    <source>
        <dbReference type="EMBL" id="TCX60095.1"/>
    </source>
</evidence>
<dbReference type="CDD" id="cd06470">
    <property type="entry name" value="ACD_IbpA-B_like"/>
    <property type="match status" value="1"/>
</dbReference>
<protein>
    <submittedName>
        <fullName evidence="6">Hsp20 family protein</fullName>
    </submittedName>
</protein>
<organism evidence="6">
    <name type="scientific">Klebsiella quasipneumoniae</name>
    <dbReference type="NCBI Taxonomy" id="1463165"/>
    <lineage>
        <taxon>Bacteria</taxon>
        <taxon>Pseudomonadati</taxon>
        <taxon>Pseudomonadota</taxon>
        <taxon>Gammaproteobacteria</taxon>
        <taxon>Enterobacterales</taxon>
        <taxon>Enterobacteriaceae</taxon>
        <taxon>Klebsiella/Raoultella group</taxon>
        <taxon>Klebsiella</taxon>
        <taxon>Klebsiella pneumoniae complex</taxon>
    </lineage>
</organism>
<accession>A0A483KDK9</accession>
<reference evidence="6" key="1">
    <citation type="submission" date="2019-01" db="EMBL/GenBank/DDBJ databases">
        <authorList>
            <person name="Lista F."/>
            <person name="Anselmo A."/>
        </authorList>
    </citation>
    <scope>NUCLEOTIDE SEQUENCE</scope>
    <source>
        <strain evidence="6">8S</strain>
    </source>
</reference>
<dbReference type="PROSITE" id="PS01031">
    <property type="entry name" value="SHSP"/>
    <property type="match status" value="1"/>
</dbReference>
<proteinExistence type="inferred from homology"/>
<evidence type="ECO:0000259" key="5">
    <source>
        <dbReference type="PROSITE" id="PS01031"/>
    </source>
</evidence>
<evidence type="ECO:0000256" key="2">
    <source>
        <dbReference type="ARBA" id="ARBA00023186"/>
    </source>
</evidence>
<keyword evidence="1" id="KW-0346">Stress response</keyword>
<dbReference type="SUPFAM" id="SSF49764">
    <property type="entry name" value="HSP20-like chaperones"/>
    <property type="match status" value="1"/>
</dbReference>
<dbReference type="AlphaFoldDB" id="A0A483KDK9"/>
<name>A0A483KDK9_9ENTR</name>
<comment type="similarity">
    <text evidence="3 4">Belongs to the small heat shock protein (HSP20) family.</text>
</comment>